<dbReference type="SUPFAM" id="SSF48726">
    <property type="entry name" value="Immunoglobulin"/>
    <property type="match status" value="5"/>
</dbReference>
<dbReference type="AlphaFoldDB" id="A0A1X7V1P4"/>
<dbReference type="InterPro" id="IPR036179">
    <property type="entry name" value="Ig-like_dom_sf"/>
</dbReference>
<dbReference type="SMART" id="SM00408">
    <property type="entry name" value="IGc2"/>
    <property type="match status" value="1"/>
</dbReference>
<evidence type="ECO:0000259" key="1">
    <source>
        <dbReference type="PROSITE" id="PS50835"/>
    </source>
</evidence>
<reference evidence="2" key="1">
    <citation type="submission" date="2017-05" db="UniProtKB">
        <authorList>
            <consortium name="EnsemblMetazoa"/>
        </authorList>
    </citation>
    <scope>IDENTIFICATION</scope>
</reference>
<dbReference type="Gene3D" id="2.60.40.10">
    <property type="entry name" value="Immunoglobulins"/>
    <property type="match status" value="3"/>
</dbReference>
<dbReference type="InParanoid" id="A0A1X7V1P4"/>
<dbReference type="InterPro" id="IPR007110">
    <property type="entry name" value="Ig-like_dom"/>
</dbReference>
<dbReference type="InterPro" id="IPR003599">
    <property type="entry name" value="Ig_sub"/>
</dbReference>
<dbReference type="PROSITE" id="PS50835">
    <property type="entry name" value="IG_LIKE"/>
    <property type="match status" value="6"/>
</dbReference>
<sequence>IPVPNITFTTTIGRSLGESLTHNCTVDVLDDLYNINVTSSIVRNGELITSTTGSGDTTAMIRINSLKSSDAGDYQCIFNITQPDIDYEFNGIESAQVILTVPTPSVIVEHNATGHLVDGELAEGQFLDIMCIADISQYIDTSVSVTMSWRRNNTVLTNGSDFTISPPVMTSNQYTGVLRINSLRDELDNGASYNCSVSVTPNTPFIIAGNDNSSAVTLTVARFDINHVDISINIPSVPVAGDLFNLSCVIVVPPNFVENLTSVRWTYDLEASQDVTSENDDATLVPVVRNGNIFTSVLTLDPVKTTDARQYYCQATILVFGTVDRTNRDLTVKISPPSVSIVANPPTGPIYESTSYLLTCTATVNTTIVNTPVTASVVWTDPSGNVIPTNESRRQVIPPTGNSLVSMLLFQPIDTGLNNDGGTYTSQMIVNSGNSLIASSQPTDTTLPVIVESLPPMTVDFSSVGSVEVGQSLTITCTITTVERLVVTPLINFTKMNGINFEMLFNLNRPYSITRDDTGSVTNYTLILDPVRFEDAGMYTCMAEFNVTGFNNTNDPSTATYDSQDDSDTFNLTFDLPPPSVSILVADPPTGPIYESTSYLLTCTATVNTTIVDTPVTASVVWTDPSGNVIPTNEARRQVIPPTGNSLVSMLLFQPIDTGLNNDGGTYTCQMIVNSGNSLI</sequence>
<protein>
    <recommendedName>
        <fullName evidence="1">Ig-like domain-containing protein</fullName>
    </recommendedName>
</protein>
<dbReference type="InterPro" id="IPR003598">
    <property type="entry name" value="Ig_sub2"/>
</dbReference>
<accession>A0A1X7V1P4</accession>
<feature type="domain" description="Ig-like" evidence="1">
    <location>
        <begin position="337"/>
        <end position="425"/>
    </location>
</feature>
<feature type="domain" description="Ig-like" evidence="1">
    <location>
        <begin position="579"/>
        <end position="680"/>
    </location>
</feature>
<dbReference type="SMART" id="SM00409">
    <property type="entry name" value="IG"/>
    <property type="match status" value="4"/>
</dbReference>
<feature type="domain" description="Ig-like" evidence="1">
    <location>
        <begin position="104"/>
        <end position="219"/>
    </location>
</feature>
<feature type="domain" description="Ig-like" evidence="1">
    <location>
        <begin position="241"/>
        <end position="331"/>
    </location>
</feature>
<dbReference type="PANTHER" id="PTHR46013">
    <property type="entry name" value="VASCULAR CELL ADHESION MOLECULE 1"/>
    <property type="match status" value="1"/>
</dbReference>
<dbReference type="Pfam" id="PF00047">
    <property type="entry name" value="ig"/>
    <property type="match status" value="1"/>
</dbReference>
<evidence type="ECO:0000313" key="2">
    <source>
        <dbReference type="EnsemblMetazoa" id="Aqu2.1.33709_001"/>
    </source>
</evidence>
<dbReference type="EnsemblMetazoa" id="Aqu2.1.33709_001">
    <property type="protein sequence ID" value="Aqu2.1.33709_001"/>
    <property type="gene ID" value="Aqu2.1.33709"/>
</dbReference>
<feature type="domain" description="Ig-like" evidence="1">
    <location>
        <begin position="4"/>
        <end position="86"/>
    </location>
</feature>
<dbReference type="InterPro" id="IPR013151">
    <property type="entry name" value="Immunoglobulin_dom"/>
</dbReference>
<dbReference type="InterPro" id="IPR013783">
    <property type="entry name" value="Ig-like_fold"/>
</dbReference>
<dbReference type="PANTHER" id="PTHR46013:SF7">
    <property type="entry name" value="IG-LIKE DOMAIN-CONTAINING PROTEIN"/>
    <property type="match status" value="1"/>
</dbReference>
<name>A0A1X7V1P4_AMPQE</name>
<proteinExistence type="predicted"/>
<organism evidence="2">
    <name type="scientific">Amphimedon queenslandica</name>
    <name type="common">Sponge</name>
    <dbReference type="NCBI Taxonomy" id="400682"/>
    <lineage>
        <taxon>Eukaryota</taxon>
        <taxon>Metazoa</taxon>
        <taxon>Porifera</taxon>
        <taxon>Demospongiae</taxon>
        <taxon>Heteroscleromorpha</taxon>
        <taxon>Haplosclerida</taxon>
        <taxon>Niphatidae</taxon>
        <taxon>Amphimedon</taxon>
    </lineage>
</organism>
<feature type="domain" description="Ig-like" evidence="1">
    <location>
        <begin position="455"/>
        <end position="560"/>
    </location>
</feature>